<dbReference type="GO" id="GO:0009307">
    <property type="term" value="P:DNA restriction-modification system"/>
    <property type="evidence" value="ECO:0007669"/>
    <property type="project" value="InterPro"/>
</dbReference>
<dbReference type="InterPro" id="IPR007560">
    <property type="entry name" value="Restrct_endonuc_IV_Mrr"/>
</dbReference>
<sequence>MMLRRWRRKAVRVRRRLSRAFVTLIVVLLAGPVTALIVWPGVLVYRNTGDPAVAALVQVAYLASPYAIYLILRSVGWTLRALGDTMARRRYDAQLRRYTRLSGLDEIDEMSGTDFEMFVAARMHGAGWHIETTPASSDYGVDLIATNRRDVVAVQCKRYSKPVGVRAVQEAVAGARHYDCTRSMVVSNQDFTRQAHALAASSRCELIGRDRLPRWLNQSEVSASSNAALPR</sequence>
<feature type="transmembrane region" description="Helical" evidence="1">
    <location>
        <begin position="51"/>
        <end position="72"/>
    </location>
</feature>
<dbReference type="InterPro" id="IPR011335">
    <property type="entry name" value="Restrct_endonuc-II-like"/>
</dbReference>
<dbReference type="RefSeq" id="WP_070937827.1">
    <property type="nucleotide sequence ID" value="NZ_MLIK01000019.1"/>
</dbReference>
<accession>A0A1S1L6I3</accession>
<dbReference type="Pfam" id="PF04471">
    <property type="entry name" value="Mrr_cat"/>
    <property type="match status" value="1"/>
</dbReference>
<keyword evidence="1" id="KW-1133">Transmembrane helix</keyword>
<dbReference type="SUPFAM" id="SSF52980">
    <property type="entry name" value="Restriction endonuclease-like"/>
    <property type="match status" value="1"/>
</dbReference>
<keyword evidence="3" id="KW-0540">Nuclease</keyword>
<evidence type="ECO:0000256" key="1">
    <source>
        <dbReference type="SAM" id="Phobius"/>
    </source>
</evidence>
<dbReference type="PANTHER" id="PTHR30015:SF6">
    <property type="entry name" value="SLL1429 PROTEIN"/>
    <property type="match status" value="1"/>
</dbReference>
<dbReference type="EMBL" id="MLIK01000019">
    <property type="protein sequence ID" value="OHU21361.1"/>
    <property type="molecule type" value="Genomic_DNA"/>
</dbReference>
<dbReference type="GO" id="GO:0003677">
    <property type="term" value="F:DNA binding"/>
    <property type="evidence" value="ECO:0007669"/>
    <property type="project" value="InterPro"/>
</dbReference>
<protein>
    <submittedName>
        <fullName evidence="3">Restriction endonuclease</fullName>
    </submittedName>
</protein>
<gene>
    <name evidence="3" type="ORF">BKG76_11965</name>
</gene>
<dbReference type="AlphaFoldDB" id="A0A1S1L6I3"/>
<keyword evidence="3" id="KW-0378">Hydrolase</keyword>
<evidence type="ECO:0000313" key="3">
    <source>
        <dbReference type="EMBL" id="OHU21361.1"/>
    </source>
</evidence>
<proteinExistence type="predicted"/>
<dbReference type="GeneID" id="57167515"/>
<dbReference type="InterPro" id="IPR011856">
    <property type="entry name" value="tRNA_endonuc-like_dom_sf"/>
</dbReference>
<keyword evidence="1" id="KW-0812">Transmembrane</keyword>
<evidence type="ECO:0000259" key="2">
    <source>
        <dbReference type="Pfam" id="PF04471"/>
    </source>
</evidence>
<evidence type="ECO:0000313" key="4">
    <source>
        <dbReference type="Proteomes" id="UP000179616"/>
    </source>
</evidence>
<reference evidence="3 4" key="1">
    <citation type="submission" date="2016-10" db="EMBL/GenBank/DDBJ databases">
        <title>Evaluation of Human, Veterinary and Environmental Mycobacterium chelonae Isolates by Core Genome Phylogenomic Analysis, Targeted Gene Comparison, and Anti-microbial Susceptibility Patterns: A Tale of Mistaken Identities.</title>
        <authorList>
            <person name="Fogelson S.B."/>
            <person name="Camus A.C."/>
            <person name="Lorenz W."/>
            <person name="Vasireddy R."/>
            <person name="Vasireddy S."/>
            <person name="Smith T."/>
            <person name="Brown-Elliott B.A."/>
            <person name="Wallace R.J.Jr."/>
            <person name="Hasan N.A."/>
            <person name="Reischl U."/>
            <person name="Sanchez S."/>
        </authorList>
    </citation>
    <scope>NUCLEOTIDE SEQUENCE [LARGE SCALE GENOMIC DNA]</scope>
    <source>
        <strain evidence="3 4">1559</strain>
    </source>
</reference>
<dbReference type="Proteomes" id="UP000179616">
    <property type="component" value="Unassembled WGS sequence"/>
</dbReference>
<dbReference type="GO" id="GO:0015666">
    <property type="term" value="F:restriction endodeoxyribonuclease activity"/>
    <property type="evidence" value="ECO:0007669"/>
    <property type="project" value="TreeGrafter"/>
</dbReference>
<organism evidence="3 4">
    <name type="scientific">Mycobacteroides franklinii</name>
    <dbReference type="NCBI Taxonomy" id="948102"/>
    <lineage>
        <taxon>Bacteria</taxon>
        <taxon>Bacillati</taxon>
        <taxon>Actinomycetota</taxon>
        <taxon>Actinomycetes</taxon>
        <taxon>Mycobacteriales</taxon>
        <taxon>Mycobacteriaceae</taxon>
        <taxon>Mycobacteroides</taxon>
    </lineage>
</organism>
<keyword evidence="3" id="KW-0255">Endonuclease</keyword>
<feature type="domain" description="Restriction endonuclease type IV Mrr" evidence="2">
    <location>
        <begin position="107"/>
        <end position="216"/>
    </location>
</feature>
<dbReference type="InterPro" id="IPR052906">
    <property type="entry name" value="Type_IV_Methyl-Rstrct_Enzyme"/>
</dbReference>
<dbReference type="OrthoDB" id="5181666at2"/>
<comment type="caution">
    <text evidence="3">The sequence shown here is derived from an EMBL/GenBank/DDBJ whole genome shotgun (WGS) entry which is preliminary data.</text>
</comment>
<name>A0A1S1L6I3_9MYCO</name>
<dbReference type="PANTHER" id="PTHR30015">
    <property type="entry name" value="MRR RESTRICTION SYSTEM PROTEIN"/>
    <property type="match status" value="1"/>
</dbReference>
<dbReference type="Gene3D" id="3.40.1350.10">
    <property type="match status" value="1"/>
</dbReference>
<dbReference type="STRING" id="948102.BKG76_11965"/>
<keyword evidence="1" id="KW-0472">Membrane</keyword>